<name>A0A8J2KGM6_9HEXA</name>
<dbReference type="EMBL" id="CAJVCH010397651">
    <property type="protein sequence ID" value="CAG7817576.1"/>
    <property type="molecule type" value="Genomic_DNA"/>
</dbReference>
<keyword evidence="3" id="KW-1185">Reference proteome</keyword>
<organism evidence="2 3">
    <name type="scientific">Allacma fusca</name>
    <dbReference type="NCBI Taxonomy" id="39272"/>
    <lineage>
        <taxon>Eukaryota</taxon>
        <taxon>Metazoa</taxon>
        <taxon>Ecdysozoa</taxon>
        <taxon>Arthropoda</taxon>
        <taxon>Hexapoda</taxon>
        <taxon>Collembola</taxon>
        <taxon>Symphypleona</taxon>
        <taxon>Sminthuridae</taxon>
        <taxon>Allacma</taxon>
    </lineage>
</organism>
<feature type="transmembrane region" description="Helical" evidence="1">
    <location>
        <begin position="93"/>
        <end position="118"/>
    </location>
</feature>
<evidence type="ECO:0000256" key="1">
    <source>
        <dbReference type="SAM" id="Phobius"/>
    </source>
</evidence>
<feature type="non-terminal residue" evidence="2">
    <location>
        <position position="1"/>
    </location>
</feature>
<dbReference type="AlphaFoldDB" id="A0A8J2KGM6"/>
<keyword evidence="1" id="KW-0812">Transmembrane</keyword>
<sequence length="190" mass="21070">TIWVLPDMEGPHIRHVAGVGIEQEMSPIVISMRACFQPEGCRACLLQGKYYVETESRIFCCITHPRKLDVNIIHLFTNPDDCPDEEIVPEPLFAAILEGSFGVLVLLVVLGLVIYCCIMRKKRQVRLQDPELIPMQDLGGGSNSIDSMSSMEAELDRAQAIIDAVRGPRSDGVYINFHPPPPPLPAFTEA</sequence>
<keyword evidence="1" id="KW-1133">Transmembrane helix</keyword>
<proteinExistence type="predicted"/>
<keyword evidence="1" id="KW-0472">Membrane</keyword>
<protein>
    <submittedName>
        <fullName evidence="2">Uncharacterized protein</fullName>
    </submittedName>
</protein>
<accession>A0A8J2KGM6</accession>
<dbReference type="Proteomes" id="UP000708208">
    <property type="component" value="Unassembled WGS sequence"/>
</dbReference>
<evidence type="ECO:0000313" key="3">
    <source>
        <dbReference type="Proteomes" id="UP000708208"/>
    </source>
</evidence>
<evidence type="ECO:0000313" key="2">
    <source>
        <dbReference type="EMBL" id="CAG7817576.1"/>
    </source>
</evidence>
<gene>
    <name evidence="2" type="ORF">AFUS01_LOCUS28134</name>
</gene>
<reference evidence="2" key="1">
    <citation type="submission" date="2021-06" db="EMBL/GenBank/DDBJ databases">
        <authorList>
            <person name="Hodson N. C."/>
            <person name="Mongue J. A."/>
            <person name="Jaron S. K."/>
        </authorList>
    </citation>
    <scope>NUCLEOTIDE SEQUENCE</scope>
</reference>
<comment type="caution">
    <text evidence="2">The sequence shown here is derived from an EMBL/GenBank/DDBJ whole genome shotgun (WGS) entry which is preliminary data.</text>
</comment>